<dbReference type="PANTHER" id="PTHR31286">
    <property type="entry name" value="GLYCINE-RICH CELL WALL STRUCTURAL PROTEIN 1.8-LIKE"/>
    <property type="match status" value="1"/>
</dbReference>
<dbReference type="EMBL" id="BAABME010005442">
    <property type="protein sequence ID" value="GAA0165639.1"/>
    <property type="molecule type" value="Genomic_DNA"/>
</dbReference>
<reference evidence="2 3" key="1">
    <citation type="submission" date="2024-01" db="EMBL/GenBank/DDBJ databases">
        <title>The complete chloroplast genome sequence of Lithospermum erythrorhizon: insights into the phylogenetic relationship among Boraginaceae species and the maternal lineages of purple gromwells.</title>
        <authorList>
            <person name="Okada T."/>
            <person name="Watanabe K."/>
        </authorList>
    </citation>
    <scope>NUCLEOTIDE SEQUENCE [LARGE SCALE GENOMIC DNA]</scope>
</reference>
<accession>A0AAV3QPI2</accession>
<comment type="caution">
    <text evidence="2">The sequence shown here is derived from an EMBL/GenBank/DDBJ whole genome shotgun (WGS) entry which is preliminary data.</text>
</comment>
<sequence length="163" mass="18458">MFSKIGSYLGKPLFVDSTTTYMVQISYARIYVEIEAIRETPEFVPLVNENGVEFLQKVECEWKPLEEGNLPSLEKYESIVDKITPQEVNSRATVVNMANSFSILDEAEQNDANDAGESSKKVLQAGMEKNIGRGTGQKLRQNKKPDIQHRVNSRVRCKKIPFT</sequence>
<keyword evidence="3" id="KW-1185">Reference proteome</keyword>
<name>A0AAV3QPI2_LITER</name>
<dbReference type="PANTHER" id="PTHR31286:SF180">
    <property type="entry name" value="OS10G0362600 PROTEIN"/>
    <property type="match status" value="1"/>
</dbReference>
<evidence type="ECO:0000313" key="2">
    <source>
        <dbReference type="EMBL" id="GAA0165639.1"/>
    </source>
</evidence>
<dbReference type="AlphaFoldDB" id="A0AAV3QPI2"/>
<evidence type="ECO:0000256" key="1">
    <source>
        <dbReference type="SAM" id="MobiDB-lite"/>
    </source>
</evidence>
<gene>
    <name evidence="2" type="ORF">LIER_20986</name>
</gene>
<protein>
    <submittedName>
        <fullName evidence="2">Uncharacterized protein</fullName>
    </submittedName>
</protein>
<dbReference type="Proteomes" id="UP001454036">
    <property type="component" value="Unassembled WGS sequence"/>
</dbReference>
<dbReference type="InterPro" id="IPR040256">
    <property type="entry name" value="At4g02000-like"/>
</dbReference>
<proteinExistence type="predicted"/>
<feature type="region of interest" description="Disordered" evidence="1">
    <location>
        <begin position="128"/>
        <end position="153"/>
    </location>
</feature>
<organism evidence="2 3">
    <name type="scientific">Lithospermum erythrorhizon</name>
    <name type="common">Purple gromwell</name>
    <name type="synonym">Lithospermum officinale var. erythrorhizon</name>
    <dbReference type="NCBI Taxonomy" id="34254"/>
    <lineage>
        <taxon>Eukaryota</taxon>
        <taxon>Viridiplantae</taxon>
        <taxon>Streptophyta</taxon>
        <taxon>Embryophyta</taxon>
        <taxon>Tracheophyta</taxon>
        <taxon>Spermatophyta</taxon>
        <taxon>Magnoliopsida</taxon>
        <taxon>eudicotyledons</taxon>
        <taxon>Gunneridae</taxon>
        <taxon>Pentapetalae</taxon>
        <taxon>asterids</taxon>
        <taxon>lamiids</taxon>
        <taxon>Boraginales</taxon>
        <taxon>Boraginaceae</taxon>
        <taxon>Boraginoideae</taxon>
        <taxon>Lithospermeae</taxon>
        <taxon>Lithospermum</taxon>
    </lineage>
</organism>
<evidence type="ECO:0000313" key="3">
    <source>
        <dbReference type="Proteomes" id="UP001454036"/>
    </source>
</evidence>